<dbReference type="PANTHER" id="PTHR23028">
    <property type="entry name" value="ACETYLTRANSFERASE"/>
    <property type="match status" value="1"/>
</dbReference>
<reference evidence="3 4" key="1">
    <citation type="submission" date="2019-10" db="EMBL/GenBank/DDBJ databases">
        <title>Characterization of a new Citrobacter species.</title>
        <authorList>
            <person name="Goncalves Ribeiro T."/>
            <person name="Izdebski R."/>
            <person name="Urbanowicz P."/>
            <person name="Carmeli Y."/>
            <person name="Gniadkowski M."/>
            <person name="Peixe L."/>
        </authorList>
    </citation>
    <scope>NUCLEOTIDE SEQUENCE [LARGE SCALE GENOMIC DNA]</scope>
    <source>
        <strain evidence="3 4">NMI7905_11</strain>
    </source>
</reference>
<dbReference type="PANTHER" id="PTHR23028:SF53">
    <property type="entry name" value="ACYL_TRANSF_3 DOMAIN-CONTAINING PROTEIN"/>
    <property type="match status" value="1"/>
</dbReference>
<evidence type="ECO:0000313" key="4">
    <source>
        <dbReference type="Proteomes" id="UP000475079"/>
    </source>
</evidence>
<feature type="transmembrane region" description="Helical" evidence="1">
    <location>
        <begin position="262"/>
        <end position="279"/>
    </location>
</feature>
<keyword evidence="3" id="KW-0012">Acyltransferase</keyword>
<feature type="transmembrane region" description="Helical" evidence="1">
    <location>
        <begin position="187"/>
        <end position="208"/>
    </location>
</feature>
<keyword evidence="1" id="KW-0472">Membrane</keyword>
<keyword evidence="4" id="KW-1185">Reference proteome</keyword>
<protein>
    <submittedName>
        <fullName evidence="3">Acyltransferase family protein</fullName>
    </submittedName>
</protein>
<dbReference type="AlphaFoldDB" id="A0A6L5EBS6"/>
<feature type="transmembrane region" description="Helical" evidence="1">
    <location>
        <begin position="17"/>
        <end position="37"/>
    </location>
</feature>
<feature type="transmembrane region" description="Helical" evidence="1">
    <location>
        <begin position="215"/>
        <end position="231"/>
    </location>
</feature>
<feature type="transmembrane region" description="Helical" evidence="1">
    <location>
        <begin position="88"/>
        <end position="109"/>
    </location>
</feature>
<gene>
    <name evidence="3" type="ORF">GBB84_18780</name>
</gene>
<evidence type="ECO:0000313" key="3">
    <source>
        <dbReference type="EMBL" id="MPQ52947.1"/>
    </source>
</evidence>
<dbReference type="RefSeq" id="WP_152401194.1">
    <property type="nucleotide sequence ID" value="NZ_WHIY01000013.1"/>
</dbReference>
<dbReference type="InterPro" id="IPR002656">
    <property type="entry name" value="Acyl_transf_3_dom"/>
</dbReference>
<keyword evidence="1" id="KW-0812">Transmembrane</keyword>
<proteinExistence type="predicted"/>
<evidence type="ECO:0000259" key="2">
    <source>
        <dbReference type="Pfam" id="PF01757"/>
    </source>
</evidence>
<feature type="transmembrane region" description="Helical" evidence="1">
    <location>
        <begin position="130"/>
        <end position="151"/>
    </location>
</feature>
<dbReference type="InterPro" id="IPR050879">
    <property type="entry name" value="Acyltransferase_3"/>
</dbReference>
<dbReference type="EMBL" id="WHIY01000013">
    <property type="protein sequence ID" value="MPQ52947.1"/>
    <property type="molecule type" value="Genomic_DNA"/>
</dbReference>
<dbReference type="Pfam" id="PF01757">
    <property type="entry name" value="Acyl_transf_3"/>
    <property type="match status" value="1"/>
</dbReference>
<feature type="transmembrane region" description="Helical" evidence="1">
    <location>
        <begin position="340"/>
        <end position="361"/>
    </location>
</feature>
<dbReference type="GO" id="GO:0000271">
    <property type="term" value="P:polysaccharide biosynthetic process"/>
    <property type="evidence" value="ECO:0007669"/>
    <property type="project" value="TreeGrafter"/>
</dbReference>
<feature type="transmembrane region" description="Helical" evidence="1">
    <location>
        <begin position="237"/>
        <end position="255"/>
    </location>
</feature>
<dbReference type="GO" id="GO:0016020">
    <property type="term" value="C:membrane"/>
    <property type="evidence" value="ECO:0007669"/>
    <property type="project" value="TreeGrafter"/>
</dbReference>
<dbReference type="Proteomes" id="UP000475079">
    <property type="component" value="Unassembled WGS sequence"/>
</dbReference>
<evidence type="ECO:0000256" key="1">
    <source>
        <dbReference type="SAM" id="Phobius"/>
    </source>
</evidence>
<comment type="caution">
    <text evidence="3">The sequence shown here is derived from an EMBL/GenBank/DDBJ whole genome shotgun (WGS) entry which is preliminary data.</text>
</comment>
<sequence>MSKNIIENNKMSYLIEYATYISLLVLTIFITSKLLGITPAKHKFAALDGLRGICAALVAIFHLYWRAGGEFDNYWSLDYITASNIKRIIFLTGELSVGIFFILSAFLFFRKALAPTFNVKEFFISRCLRIYPPVIVTLLLIYLITLIMNPLHHTPITSWLVPSLPFIFDAPGANINGISLQIATSGVFWTLVWELRLYIAIPFLYLIMKKIEYKKIFIIFLMVLVLSYKYFINQEQFLSYLMYFLTGFLIATIKSNKRPSDVVCLLLLFVALFFTKHAYNTTTPLYMFIIFYTIKSGCDYFGLLTSLPVTMLGTCSFSLYLVHGITQTVSKHYLYSAGNYLWQACAIIASGIIAPVMYKYVESRFIAHKPQQRELAS</sequence>
<dbReference type="GO" id="GO:0016747">
    <property type="term" value="F:acyltransferase activity, transferring groups other than amino-acyl groups"/>
    <property type="evidence" value="ECO:0007669"/>
    <property type="project" value="InterPro"/>
</dbReference>
<keyword evidence="3" id="KW-0808">Transferase</keyword>
<feature type="transmembrane region" description="Helical" evidence="1">
    <location>
        <begin position="309"/>
        <end position="328"/>
    </location>
</feature>
<feature type="transmembrane region" description="Helical" evidence="1">
    <location>
        <begin position="49"/>
        <end position="68"/>
    </location>
</feature>
<feature type="domain" description="Acyltransferase 3" evidence="2">
    <location>
        <begin position="45"/>
        <end position="356"/>
    </location>
</feature>
<organism evidence="3 4">
    <name type="scientific">Citrobacter telavivensis</name>
    <dbReference type="NCBI Taxonomy" id="2653932"/>
    <lineage>
        <taxon>Bacteria</taxon>
        <taxon>Pseudomonadati</taxon>
        <taxon>Pseudomonadota</taxon>
        <taxon>Gammaproteobacteria</taxon>
        <taxon>Enterobacterales</taxon>
        <taxon>Enterobacteriaceae</taxon>
        <taxon>Citrobacter</taxon>
    </lineage>
</organism>
<accession>A0A6L5EBS6</accession>
<name>A0A6L5EBS6_9ENTR</name>
<keyword evidence="1" id="KW-1133">Transmembrane helix</keyword>